<name>A0A6P7GDZ7_DIAVI</name>
<gene>
    <name evidence="2" type="primary">LOC114341134</name>
</gene>
<reference evidence="2" key="1">
    <citation type="submission" date="2025-08" db="UniProtKB">
        <authorList>
            <consortium name="RefSeq"/>
        </authorList>
    </citation>
    <scope>IDENTIFICATION</scope>
    <source>
        <tissue evidence="2">Whole insect</tissue>
    </source>
</reference>
<proteinExistence type="predicted"/>
<evidence type="ECO:0000256" key="1">
    <source>
        <dbReference type="SAM" id="MobiDB-lite"/>
    </source>
</evidence>
<feature type="compositionally biased region" description="Polar residues" evidence="1">
    <location>
        <begin position="188"/>
        <end position="202"/>
    </location>
</feature>
<sequence length="314" mass="36667">MNPDDYTSDDNRKRYRENEEQSFSKSKKVSRTPDKRNTEEDKLDQILNMMANLTKETQDLKIHVKEIKEEQRQYREEMRELRIELEELRQENGEVRRENEHMKKELEDVKVRLERLDRARKENNVIVQGMTIDTGDRRLLKETMENFMKKELDINIKIEEAVKLGNKTCLVRLPNKEEKIKQEETNHRGTYNYSPQLTTPSTTRRHWARETQSTEQIQPQSLQPIELSSQPAQTQPGQPQCLQPIEPPSQPEQTQPGQPQSLLSIEPTRTNTARPTTKPPTDRATEPVRTNTSRTAAEPPTDRTTESSLKTVGL</sequence>
<dbReference type="RefSeq" id="XP_028147716.1">
    <property type="nucleotide sequence ID" value="XM_028291915.1"/>
</dbReference>
<dbReference type="AlphaFoldDB" id="A0A6P7GDZ7"/>
<feature type="compositionally biased region" description="Polar residues" evidence="1">
    <location>
        <begin position="251"/>
        <end position="275"/>
    </location>
</feature>
<feature type="region of interest" description="Disordered" evidence="1">
    <location>
        <begin position="181"/>
        <end position="314"/>
    </location>
</feature>
<accession>A0A6P7GDZ7</accession>
<feature type="compositionally biased region" description="Basic and acidic residues" evidence="1">
    <location>
        <begin position="31"/>
        <end position="42"/>
    </location>
</feature>
<organism evidence="2">
    <name type="scientific">Diabrotica virgifera virgifera</name>
    <name type="common">western corn rootworm</name>
    <dbReference type="NCBI Taxonomy" id="50390"/>
    <lineage>
        <taxon>Eukaryota</taxon>
        <taxon>Metazoa</taxon>
        <taxon>Ecdysozoa</taxon>
        <taxon>Arthropoda</taxon>
        <taxon>Hexapoda</taxon>
        <taxon>Insecta</taxon>
        <taxon>Pterygota</taxon>
        <taxon>Neoptera</taxon>
        <taxon>Endopterygota</taxon>
        <taxon>Coleoptera</taxon>
        <taxon>Polyphaga</taxon>
        <taxon>Cucujiformia</taxon>
        <taxon>Chrysomeloidea</taxon>
        <taxon>Chrysomelidae</taxon>
        <taxon>Galerucinae</taxon>
        <taxon>Diabroticina</taxon>
        <taxon>Diabroticites</taxon>
        <taxon>Diabrotica</taxon>
    </lineage>
</organism>
<evidence type="ECO:0000313" key="2">
    <source>
        <dbReference type="RefSeq" id="XP_028147716.1"/>
    </source>
</evidence>
<dbReference type="InParanoid" id="A0A6P7GDZ7"/>
<feature type="region of interest" description="Disordered" evidence="1">
    <location>
        <begin position="1"/>
        <end position="42"/>
    </location>
</feature>
<protein>
    <submittedName>
        <fullName evidence="2">Protein Daple-like</fullName>
    </submittedName>
</protein>
<feature type="compositionally biased region" description="Basic and acidic residues" evidence="1">
    <location>
        <begin position="9"/>
        <end position="19"/>
    </location>
</feature>
<feature type="compositionally biased region" description="Polar residues" evidence="1">
    <location>
        <begin position="210"/>
        <end position="241"/>
    </location>
</feature>